<protein>
    <recommendedName>
        <fullName evidence="3">DDE Tnp4 domain-containing protein</fullName>
    </recommendedName>
</protein>
<dbReference type="AlphaFoldDB" id="A0A6A4GRC6"/>
<sequence length="61" mass="7007">NKYFRLMCDALSSPAFYNEYVRLPSTEDPPARYLENNPKLWPYFKNCLGAMDGSHIACSLS</sequence>
<dbReference type="EMBL" id="ML769749">
    <property type="protein sequence ID" value="KAE9388329.1"/>
    <property type="molecule type" value="Genomic_DNA"/>
</dbReference>
<dbReference type="Proteomes" id="UP000799118">
    <property type="component" value="Unassembled WGS sequence"/>
</dbReference>
<reference evidence="1" key="1">
    <citation type="journal article" date="2019" name="Environ. Microbiol.">
        <title>Fungal ecological strategies reflected in gene transcription - a case study of two litter decomposers.</title>
        <authorList>
            <person name="Barbi F."/>
            <person name="Kohler A."/>
            <person name="Barry K."/>
            <person name="Baskaran P."/>
            <person name="Daum C."/>
            <person name="Fauchery L."/>
            <person name="Ihrmark K."/>
            <person name="Kuo A."/>
            <person name="LaButti K."/>
            <person name="Lipzen A."/>
            <person name="Morin E."/>
            <person name="Grigoriev I.V."/>
            <person name="Henrissat B."/>
            <person name="Lindahl B."/>
            <person name="Martin F."/>
        </authorList>
    </citation>
    <scope>NUCLEOTIDE SEQUENCE</scope>
    <source>
        <strain evidence="1">JB14</strain>
    </source>
</reference>
<evidence type="ECO:0000313" key="1">
    <source>
        <dbReference type="EMBL" id="KAE9388329.1"/>
    </source>
</evidence>
<evidence type="ECO:0000313" key="2">
    <source>
        <dbReference type="Proteomes" id="UP000799118"/>
    </source>
</evidence>
<evidence type="ECO:0008006" key="3">
    <source>
        <dbReference type="Google" id="ProtNLM"/>
    </source>
</evidence>
<accession>A0A6A4GRC6</accession>
<gene>
    <name evidence="1" type="ORF">BT96DRAFT_776551</name>
</gene>
<keyword evidence="2" id="KW-1185">Reference proteome</keyword>
<name>A0A6A4GRC6_9AGAR</name>
<organism evidence="1 2">
    <name type="scientific">Gymnopus androsaceus JB14</name>
    <dbReference type="NCBI Taxonomy" id="1447944"/>
    <lineage>
        <taxon>Eukaryota</taxon>
        <taxon>Fungi</taxon>
        <taxon>Dikarya</taxon>
        <taxon>Basidiomycota</taxon>
        <taxon>Agaricomycotina</taxon>
        <taxon>Agaricomycetes</taxon>
        <taxon>Agaricomycetidae</taxon>
        <taxon>Agaricales</taxon>
        <taxon>Marasmiineae</taxon>
        <taxon>Omphalotaceae</taxon>
        <taxon>Gymnopus</taxon>
    </lineage>
</organism>
<proteinExistence type="predicted"/>
<feature type="non-terminal residue" evidence="1">
    <location>
        <position position="1"/>
    </location>
</feature>
<feature type="non-terminal residue" evidence="1">
    <location>
        <position position="61"/>
    </location>
</feature>
<dbReference type="OrthoDB" id="1681765at2759"/>